<dbReference type="FunFam" id="3.90.190.10:FF:000102">
    <property type="entry name" value="Receptor-type tyrosine-protein phosphatase"/>
    <property type="match status" value="1"/>
</dbReference>
<keyword evidence="11" id="KW-1185">Reference proteome</keyword>
<dbReference type="InterPro" id="IPR000242">
    <property type="entry name" value="PTP_cat"/>
</dbReference>
<keyword evidence="3" id="KW-0378">Hydrolase</keyword>
<keyword evidence="4" id="KW-0904">Protein phosphatase</keyword>
<keyword evidence="7" id="KW-0812">Transmembrane</keyword>
<dbReference type="PROSITE" id="PS00383">
    <property type="entry name" value="TYR_PHOSPHATASE_1"/>
    <property type="match status" value="1"/>
</dbReference>
<dbReference type="GO" id="GO:0004725">
    <property type="term" value="F:protein tyrosine phosphatase activity"/>
    <property type="evidence" value="ECO:0007669"/>
    <property type="project" value="UniProtKB-EC"/>
</dbReference>
<evidence type="ECO:0000256" key="4">
    <source>
        <dbReference type="ARBA" id="ARBA00022912"/>
    </source>
</evidence>
<dbReference type="CDD" id="cd00047">
    <property type="entry name" value="PTPc"/>
    <property type="match status" value="1"/>
</dbReference>
<feature type="transmembrane region" description="Helical" evidence="7">
    <location>
        <begin position="478"/>
        <end position="501"/>
    </location>
</feature>
<dbReference type="Gene3D" id="3.90.190.10">
    <property type="entry name" value="Protein tyrosine phosphatase superfamily"/>
    <property type="match status" value="2"/>
</dbReference>
<sequence>MSTVVFLAKCRYMNHAQCPLYLCSTCNLVIPGLTTATQSSTYKSFSAEKTIDGYPDILGVFDGSCSHTDTGQTQAWLKIDLDKVYNVKAVRFWYRNDRISALQNTIRLHYYSLYFYNESGSPVICYTDNTNYNTPIPMPSTIECSSKTRTIEFYTSQPNLQDGGQVFLEICEVEIFGCDSNQYGENCYDCNNRCTDCDITRGCVSCQGKFTGSECNLCLPGYMGNNCGRICTTGWYGQNCSMECSNHCLDNDTCFHVNGTCLRGCAPGYRGPTCSNECINGSYGLGCLENCSGNCFGNQTCDFISGRCQNGCTKGWSGSNCFTSCSNGTYGENCQYNCSGNCFQNETCNRYEGYCPNGCDIGWDGEACDRECPSGTFGFHCNSTCGDGCKDRMCHSVTGACTLGCRDGWIGGMCDQACPEGSFGRDCFEKCGRCVNNTCDHVNGSCSGPCQDGWEGGRCLMAKALISPADTPDRSNSLMVGAVVGAVSLLAVIAVTAILLIRVRRKRLNNAPKGPAPYDTKDHNTYMNAAACIPDAMSKTIDPPVTVPQTTEPPQDPVYSNSEDPPIRNNNSVGKISITRLVNVVTLGFVNSYKDLRKEYQAIPYGEQDHIPCNHGKLPQNIPKNRFKTTFPYDHSRIILKDAKSDYINANYIQNVKGEKTYIAAQGPRPNTLADHWMLIWQENVTTIVMLTNLIEGTKKKCEKYWPDLLTESLFGKTKVLLLSENAYAYYVVRKMKVTSVETKSSRTVTQFHYTQWPDHGVPDPLSLVVFHKHVKRSVGKQNSLPILVHCSAGIGRTGTFIGLDALHQQGLETGHVTVEDYVRRMREDRMNMVQNVEQYIFLYEALVESFKDKHDVMTKDTFIKKTRDLQTGSKSPSDWMKSQFEDLKAILKTYSSSEKKAGLENKELNMTRNVLPADRYRVFLTSRIGGRGDYYNAVYLSTFTDKDVLIAGQYPLSGNSVDLFRLLYDNESNIVVVTNKLSDIPSCSEWFSDEKVSLPPFEITKTDTCVSSKGVRKHILKVFNTESATDDDIQVYEIMSWSMADPLPKTADVIADVVCSINSYFATQSEKKPMTILSKDGASGCGLLCAALNATQQLCQDAEVDMFTIVRQLQVRRPEMIATLEEFRFCFTSTLMALDAQETSTNDIYSNEDNVYANT</sequence>
<dbReference type="PROSITE" id="PS50055">
    <property type="entry name" value="TYR_PHOSPHATASE_PTP"/>
    <property type="match status" value="2"/>
</dbReference>
<dbReference type="Gene3D" id="2.60.120.260">
    <property type="entry name" value="Galactose-binding domain-like"/>
    <property type="match status" value="1"/>
</dbReference>
<evidence type="ECO:0000256" key="3">
    <source>
        <dbReference type="ARBA" id="ARBA00022801"/>
    </source>
</evidence>
<dbReference type="SMART" id="SM00194">
    <property type="entry name" value="PTPc"/>
    <property type="match status" value="2"/>
</dbReference>
<evidence type="ECO:0000259" key="8">
    <source>
        <dbReference type="PROSITE" id="PS50055"/>
    </source>
</evidence>
<dbReference type="InterPro" id="IPR000387">
    <property type="entry name" value="Tyr_Pase_dom"/>
</dbReference>
<evidence type="ECO:0000256" key="5">
    <source>
        <dbReference type="ARBA" id="ARBA00051722"/>
    </source>
</evidence>
<evidence type="ECO:0000256" key="6">
    <source>
        <dbReference type="SAM" id="MobiDB-lite"/>
    </source>
</evidence>
<dbReference type="SMART" id="SM00181">
    <property type="entry name" value="EGF"/>
    <property type="match status" value="6"/>
</dbReference>
<evidence type="ECO:0000259" key="9">
    <source>
        <dbReference type="PROSITE" id="PS50056"/>
    </source>
</evidence>
<dbReference type="PANTHER" id="PTHR19134">
    <property type="entry name" value="RECEPTOR-TYPE TYROSINE-PROTEIN PHOSPHATASE"/>
    <property type="match status" value="1"/>
</dbReference>
<dbReference type="PANTHER" id="PTHR19134:SF562">
    <property type="entry name" value="PROTEIN-TYROSINE-PHOSPHATASE"/>
    <property type="match status" value="1"/>
</dbReference>
<dbReference type="InterPro" id="IPR050348">
    <property type="entry name" value="Protein-Tyr_Phosphatase"/>
</dbReference>
<evidence type="ECO:0000313" key="11">
    <source>
        <dbReference type="Proteomes" id="UP000005408"/>
    </source>
</evidence>
<keyword evidence="7" id="KW-0472">Membrane</keyword>
<reference evidence="10" key="1">
    <citation type="submission" date="2022-08" db="UniProtKB">
        <authorList>
            <consortium name="EnsemblMetazoa"/>
        </authorList>
    </citation>
    <scope>IDENTIFICATION</scope>
    <source>
        <strain evidence="10">05x7-T-G4-1.051#20</strain>
    </source>
</reference>
<feature type="domain" description="Tyrosine specific protein phosphatases" evidence="9">
    <location>
        <begin position="766"/>
        <end position="841"/>
    </location>
</feature>
<dbReference type="EC" id="3.1.3.48" evidence="2"/>
<keyword evidence="7" id="KW-1133">Transmembrane helix</keyword>
<accession>A0A8W8MH99</accession>
<dbReference type="InterPro" id="IPR016130">
    <property type="entry name" value="Tyr_Pase_AS"/>
</dbReference>
<dbReference type="AlphaFoldDB" id="A0A8W8MH99"/>
<dbReference type="SUPFAM" id="SSF52799">
    <property type="entry name" value="(Phosphotyrosine protein) phosphatases II"/>
    <property type="match status" value="2"/>
</dbReference>
<feature type="region of interest" description="Disordered" evidence="6">
    <location>
        <begin position="541"/>
        <end position="570"/>
    </location>
</feature>
<feature type="domain" description="Tyrosine-protein phosphatase" evidence="8">
    <location>
        <begin position="596"/>
        <end position="850"/>
    </location>
</feature>
<comment type="similarity">
    <text evidence="1">Belongs to the protein-tyrosine phosphatase family.</text>
</comment>
<dbReference type="SMART" id="SM00404">
    <property type="entry name" value="PTPc_motif"/>
    <property type="match status" value="2"/>
</dbReference>
<feature type="compositionally biased region" description="Low complexity" evidence="6">
    <location>
        <begin position="542"/>
        <end position="553"/>
    </location>
</feature>
<evidence type="ECO:0000256" key="1">
    <source>
        <dbReference type="ARBA" id="ARBA00009580"/>
    </source>
</evidence>
<organism evidence="10 11">
    <name type="scientific">Magallana gigas</name>
    <name type="common">Pacific oyster</name>
    <name type="synonym">Crassostrea gigas</name>
    <dbReference type="NCBI Taxonomy" id="29159"/>
    <lineage>
        <taxon>Eukaryota</taxon>
        <taxon>Metazoa</taxon>
        <taxon>Spiralia</taxon>
        <taxon>Lophotrochozoa</taxon>
        <taxon>Mollusca</taxon>
        <taxon>Bivalvia</taxon>
        <taxon>Autobranchia</taxon>
        <taxon>Pteriomorphia</taxon>
        <taxon>Ostreida</taxon>
        <taxon>Ostreoidea</taxon>
        <taxon>Ostreidae</taxon>
        <taxon>Magallana</taxon>
    </lineage>
</organism>
<dbReference type="Pfam" id="PF00102">
    <property type="entry name" value="Y_phosphatase"/>
    <property type="match status" value="2"/>
</dbReference>
<dbReference type="Pfam" id="PF22633">
    <property type="entry name" value="F5_F8_type_C_2"/>
    <property type="match status" value="1"/>
</dbReference>
<dbReference type="Gene3D" id="2.170.300.10">
    <property type="entry name" value="Tie2 ligand-binding domain superfamily"/>
    <property type="match status" value="2"/>
</dbReference>
<protein>
    <recommendedName>
        <fullName evidence="2">protein-tyrosine-phosphatase</fullName>
        <ecNumber evidence="2">3.1.3.48</ecNumber>
    </recommendedName>
</protein>
<proteinExistence type="inferred from homology"/>
<name>A0A8W8MH99_MAGGI</name>
<dbReference type="InterPro" id="IPR000742">
    <property type="entry name" value="EGF"/>
</dbReference>
<dbReference type="InterPro" id="IPR003595">
    <property type="entry name" value="Tyr_Pase_cat"/>
</dbReference>
<dbReference type="PRINTS" id="PR00700">
    <property type="entry name" value="PRTYPHPHTASE"/>
</dbReference>
<evidence type="ECO:0000313" key="10">
    <source>
        <dbReference type="EnsemblMetazoa" id="G32787.1:cds"/>
    </source>
</evidence>
<dbReference type="InterPro" id="IPR008979">
    <property type="entry name" value="Galactose-bd-like_sf"/>
</dbReference>
<dbReference type="PROSITE" id="PS50056">
    <property type="entry name" value="TYR_PHOSPHATASE_2"/>
    <property type="match status" value="1"/>
</dbReference>
<evidence type="ECO:0000256" key="2">
    <source>
        <dbReference type="ARBA" id="ARBA00013064"/>
    </source>
</evidence>
<feature type="compositionally biased region" description="Polar residues" evidence="6">
    <location>
        <begin position="559"/>
        <end position="570"/>
    </location>
</feature>
<dbReference type="Proteomes" id="UP000005408">
    <property type="component" value="Unassembled WGS sequence"/>
</dbReference>
<dbReference type="SUPFAM" id="SSF49785">
    <property type="entry name" value="Galactose-binding domain-like"/>
    <property type="match status" value="1"/>
</dbReference>
<feature type="domain" description="Tyrosine-protein phosphatase" evidence="8">
    <location>
        <begin position="881"/>
        <end position="1138"/>
    </location>
</feature>
<comment type="catalytic activity">
    <reaction evidence="5">
        <text>O-phospho-L-tyrosyl-[protein] + H2O = L-tyrosyl-[protein] + phosphate</text>
        <dbReference type="Rhea" id="RHEA:10684"/>
        <dbReference type="Rhea" id="RHEA-COMP:10136"/>
        <dbReference type="Rhea" id="RHEA-COMP:20101"/>
        <dbReference type="ChEBI" id="CHEBI:15377"/>
        <dbReference type="ChEBI" id="CHEBI:43474"/>
        <dbReference type="ChEBI" id="CHEBI:46858"/>
        <dbReference type="ChEBI" id="CHEBI:61978"/>
        <dbReference type="EC" id="3.1.3.48"/>
    </reaction>
</comment>
<dbReference type="InterPro" id="IPR029021">
    <property type="entry name" value="Prot-tyrosine_phosphatase-like"/>
</dbReference>
<evidence type="ECO:0000256" key="7">
    <source>
        <dbReference type="SAM" id="Phobius"/>
    </source>
</evidence>
<dbReference type="EnsemblMetazoa" id="G32787.1">
    <property type="protein sequence ID" value="G32787.1:cds"/>
    <property type="gene ID" value="G32787"/>
</dbReference>